<accession>A0A4C1UXW5</accession>
<reference evidence="2 3" key="1">
    <citation type="journal article" date="2019" name="Commun. Biol.">
        <title>The bagworm genome reveals a unique fibroin gene that provides high tensile strength.</title>
        <authorList>
            <person name="Kono N."/>
            <person name="Nakamura H."/>
            <person name="Ohtoshi R."/>
            <person name="Tomita M."/>
            <person name="Numata K."/>
            <person name="Arakawa K."/>
        </authorList>
    </citation>
    <scope>NUCLEOTIDE SEQUENCE [LARGE SCALE GENOMIC DNA]</scope>
</reference>
<name>A0A4C1UXW5_EUMVA</name>
<dbReference type="OrthoDB" id="7484669at2759"/>
<dbReference type="Proteomes" id="UP000299102">
    <property type="component" value="Unassembled WGS sequence"/>
</dbReference>
<keyword evidence="3" id="KW-1185">Reference proteome</keyword>
<protein>
    <submittedName>
        <fullName evidence="2">Uncharacterized protein</fullName>
    </submittedName>
</protein>
<evidence type="ECO:0000256" key="1">
    <source>
        <dbReference type="SAM" id="MobiDB-lite"/>
    </source>
</evidence>
<dbReference type="EMBL" id="BGZK01000245">
    <property type="protein sequence ID" value="GBP31343.1"/>
    <property type="molecule type" value="Genomic_DNA"/>
</dbReference>
<sequence length="285" mass="31666">MPSKSPQSAENEVEESSHAEDRSPSPTNDAEHVHLDPDGECSHPPRKKARMNARAEGYNPRVDALVNQGDTTVSPINSRKEGVDSYGSQAQQTIVSSLGHSRRRSVLVCRNSCFHQKKSKGDNMIHLFISMAGKPRPVSRSVIGEWARTVLKETDIIASPGSFRTALASENWLERTRKVKTLLGISTSSRNISLAIIPQSFQNIGTDGFTGDELVLYQLVTFCDVVTVVNSPDFSYKASIQFICRRSTGNYWQRLPEIACQQYHQAAKDVVISPKILQCEVKCFK</sequence>
<evidence type="ECO:0000313" key="3">
    <source>
        <dbReference type="Proteomes" id="UP000299102"/>
    </source>
</evidence>
<organism evidence="2 3">
    <name type="scientific">Eumeta variegata</name>
    <name type="common">Bagworm moth</name>
    <name type="synonym">Eumeta japonica</name>
    <dbReference type="NCBI Taxonomy" id="151549"/>
    <lineage>
        <taxon>Eukaryota</taxon>
        <taxon>Metazoa</taxon>
        <taxon>Ecdysozoa</taxon>
        <taxon>Arthropoda</taxon>
        <taxon>Hexapoda</taxon>
        <taxon>Insecta</taxon>
        <taxon>Pterygota</taxon>
        <taxon>Neoptera</taxon>
        <taxon>Endopterygota</taxon>
        <taxon>Lepidoptera</taxon>
        <taxon>Glossata</taxon>
        <taxon>Ditrysia</taxon>
        <taxon>Tineoidea</taxon>
        <taxon>Psychidae</taxon>
        <taxon>Oiketicinae</taxon>
        <taxon>Eumeta</taxon>
    </lineage>
</organism>
<evidence type="ECO:0000313" key="2">
    <source>
        <dbReference type="EMBL" id="GBP31343.1"/>
    </source>
</evidence>
<gene>
    <name evidence="2" type="ORF">EVAR_13462_1</name>
</gene>
<feature type="compositionally biased region" description="Basic and acidic residues" evidence="1">
    <location>
        <begin position="15"/>
        <end position="43"/>
    </location>
</feature>
<dbReference type="AlphaFoldDB" id="A0A4C1UXW5"/>
<comment type="caution">
    <text evidence="2">The sequence shown here is derived from an EMBL/GenBank/DDBJ whole genome shotgun (WGS) entry which is preliminary data.</text>
</comment>
<proteinExistence type="predicted"/>
<feature type="region of interest" description="Disordered" evidence="1">
    <location>
        <begin position="1"/>
        <end position="54"/>
    </location>
</feature>
<feature type="compositionally biased region" description="Polar residues" evidence="1">
    <location>
        <begin position="1"/>
        <end position="10"/>
    </location>
</feature>